<evidence type="ECO:0000313" key="20">
    <source>
        <dbReference type="Proteomes" id="UP000620124"/>
    </source>
</evidence>
<dbReference type="Proteomes" id="UP000620124">
    <property type="component" value="Unassembled WGS sequence"/>
</dbReference>
<keyword evidence="12" id="KW-0961">Cell wall biogenesis/degradation</keyword>
<feature type="domain" description="NodB homology" evidence="18">
    <location>
        <begin position="164"/>
        <end position="367"/>
    </location>
</feature>
<evidence type="ECO:0000256" key="9">
    <source>
        <dbReference type="ARBA" id="ARBA00023277"/>
    </source>
</evidence>
<evidence type="ECO:0000256" key="12">
    <source>
        <dbReference type="ARBA" id="ARBA00023316"/>
    </source>
</evidence>
<sequence>MKPQALPILLSLLGLALAHNPHHTQVAKRQSAAPAAGTVVAGVTVPPLASITFGMPTGPTPAATATATPGAAPPFSGAPPLPSPAWTFSLGEWPDLDKPIDSTSAQVQEWMKELDGYDIPDISPTVDGSCVNDTAAANDAANRGWWTCGGYTRDTDIVACPDKGTWGVSFDDGPAPYSTALTDPLISSNLLSYLQQKQLSATFFVVGSRVVSYPGILINEYMAGHEISVHTWSHPHLTSLTNAQIVAELGWTRKAIQAVLGVTPTTMRPPYGDIDDRVRMIALAMGLVPVIWTRTPGGVSFDTFDWEVAGGTVAGVDSFAQFNNILGNASTLDTGFCVLEHDLYEITVDLAIGYTLNAALTHNPPFKLESVGRCSNIPQTNLYVESNTNKSFPFPSPPASMAGSSNGSSTSSASKAGSSSGGNGKVASQQGASGSSGAVQARVMSGLPLVGAAMLMLGSWVFLL</sequence>
<dbReference type="GO" id="GO:0046872">
    <property type="term" value="F:metal ion binding"/>
    <property type="evidence" value="ECO:0007669"/>
    <property type="project" value="UniProtKB-KW"/>
</dbReference>
<organism evidence="19 20">
    <name type="scientific">Mycena venus</name>
    <dbReference type="NCBI Taxonomy" id="2733690"/>
    <lineage>
        <taxon>Eukaryota</taxon>
        <taxon>Fungi</taxon>
        <taxon>Dikarya</taxon>
        <taxon>Basidiomycota</taxon>
        <taxon>Agaricomycotina</taxon>
        <taxon>Agaricomycetes</taxon>
        <taxon>Agaricomycetidae</taxon>
        <taxon>Agaricales</taxon>
        <taxon>Marasmiineae</taxon>
        <taxon>Mycenaceae</taxon>
        <taxon>Mycena</taxon>
    </lineage>
</organism>
<dbReference type="GO" id="GO:0005886">
    <property type="term" value="C:plasma membrane"/>
    <property type="evidence" value="ECO:0007669"/>
    <property type="project" value="UniProtKB-SubCell"/>
</dbReference>
<feature type="compositionally biased region" description="Low complexity" evidence="16">
    <location>
        <begin position="399"/>
        <end position="418"/>
    </location>
</feature>
<comment type="catalytic activity">
    <reaction evidence="15">
        <text>[(1-&gt;4)-N-acetyl-beta-D-glucosaminyl](n) + n H2O = chitosan + n acetate</text>
        <dbReference type="Rhea" id="RHEA:10464"/>
        <dbReference type="Rhea" id="RHEA-COMP:9593"/>
        <dbReference type="Rhea" id="RHEA-COMP:9597"/>
        <dbReference type="ChEBI" id="CHEBI:15377"/>
        <dbReference type="ChEBI" id="CHEBI:17029"/>
        <dbReference type="ChEBI" id="CHEBI:30089"/>
        <dbReference type="ChEBI" id="CHEBI:57704"/>
        <dbReference type="EC" id="3.5.1.41"/>
    </reaction>
    <physiologicalReaction direction="left-to-right" evidence="15">
        <dbReference type="Rhea" id="RHEA:10465"/>
    </physiologicalReaction>
</comment>
<keyword evidence="17" id="KW-0732">Signal</keyword>
<gene>
    <name evidence="19" type="ORF">MVEN_00963400</name>
</gene>
<dbReference type="Gene3D" id="3.20.20.370">
    <property type="entry name" value="Glycoside hydrolase/deacetylase"/>
    <property type="match status" value="1"/>
</dbReference>
<keyword evidence="4" id="KW-0325">Glycoprotein</keyword>
<dbReference type="GO" id="GO:0071555">
    <property type="term" value="P:cell wall organization"/>
    <property type="evidence" value="ECO:0007669"/>
    <property type="project" value="UniProtKB-KW"/>
</dbReference>
<dbReference type="AlphaFoldDB" id="A0A8H6YCP4"/>
<evidence type="ECO:0000256" key="17">
    <source>
        <dbReference type="SAM" id="SignalP"/>
    </source>
</evidence>
<evidence type="ECO:0000256" key="3">
    <source>
        <dbReference type="ARBA" id="ARBA00022475"/>
    </source>
</evidence>
<evidence type="ECO:0000256" key="14">
    <source>
        <dbReference type="ARBA" id="ARBA00024056"/>
    </source>
</evidence>
<accession>A0A8H6YCP4</accession>
<keyword evidence="20" id="KW-1185">Reference proteome</keyword>
<evidence type="ECO:0000256" key="2">
    <source>
        <dbReference type="ARBA" id="ARBA00004609"/>
    </source>
</evidence>
<keyword evidence="3" id="KW-1003">Cell membrane</keyword>
<dbReference type="OrthoDB" id="407355at2759"/>
<dbReference type="InterPro" id="IPR050248">
    <property type="entry name" value="Polysacc_deacetylase_ArnD"/>
</dbReference>
<evidence type="ECO:0000256" key="8">
    <source>
        <dbReference type="ARBA" id="ARBA00023136"/>
    </source>
</evidence>
<name>A0A8H6YCP4_9AGAR</name>
<proteinExistence type="predicted"/>
<feature type="signal peptide" evidence="17">
    <location>
        <begin position="1"/>
        <end position="18"/>
    </location>
</feature>
<protein>
    <recommendedName>
        <fullName evidence="14">chitin deacetylase</fullName>
        <ecNumber evidence="14">3.5.1.41</ecNumber>
    </recommendedName>
</protein>
<evidence type="ECO:0000256" key="1">
    <source>
        <dbReference type="ARBA" id="ARBA00001941"/>
    </source>
</evidence>
<dbReference type="GO" id="GO:0098552">
    <property type="term" value="C:side of membrane"/>
    <property type="evidence" value="ECO:0007669"/>
    <property type="project" value="UniProtKB-KW"/>
</dbReference>
<keyword evidence="6" id="KW-0378">Hydrolase</keyword>
<evidence type="ECO:0000313" key="19">
    <source>
        <dbReference type="EMBL" id="KAF7356311.1"/>
    </source>
</evidence>
<keyword evidence="8" id="KW-0472">Membrane</keyword>
<evidence type="ECO:0000256" key="11">
    <source>
        <dbReference type="ARBA" id="ARBA00023288"/>
    </source>
</evidence>
<keyword evidence="11" id="KW-0449">Lipoprotein</keyword>
<comment type="cofactor">
    <cofactor evidence="1">
        <name>Co(2+)</name>
        <dbReference type="ChEBI" id="CHEBI:48828"/>
    </cofactor>
</comment>
<dbReference type="GO" id="GO:0004099">
    <property type="term" value="F:chitin deacetylase activity"/>
    <property type="evidence" value="ECO:0007669"/>
    <property type="project" value="UniProtKB-EC"/>
</dbReference>
<comment type="subcellular location">
    <subcellularLocation>
        <location evidence="2">Cell membrane</location>
        <topology evidence="2">Lipid-anchor</topology>
        <topology evidence="2">GPI-anchor</topology>
    </subcellularLocation>
</comment>
<dbReference type="EMBL" id="JACAZI010000007">
    <property type="protein sequence ID" value="KAF7356311.1"/>
    <property type="molecule type" value="Genomic_DNA"/>
</dbReference>
<keyword evidence="10" id="KW-0170">Cobalt</keyword>
<evidence type="ECO:0000256" key="13">
    <source>
        <dbReference type="ARBA" id="ARBA00023326"/>
    </source>
</evidence>
<evidence type="ECO:0000256" key="15">
    <source>
        <dbReference type="ARBA" id="ARBA00048494"/>
    </source>
</evidence>
<evidence type="ECO:0000256" key="6">
    <source>
        <dbReference type="ARBA" id="ARBA00022801"/>
    </source>
</evidence>
<feature type="chain" id="PRO_5034142381" description="chitin deacetylase" evidence="17">
    <location>
        <begin position="19"/>
        <end position="464"/>
    </location>
</feature>
<dbReference type="PANTHER" id="PTHR10587:SF133">
    <property type="entry name" value="CHITIN DEACETYLASE 1-RELATED"/>
    <property type="match status" value="1"/>
</dbReference>
<comment type="caution">
    <text evidence="19">The sequence shown here is derived from an EMBL/GenBank/DDBJ whole genome shotgun (WGS) entry which is preliminary data.</text>
</comment>
<reference evidence="19" key="1">
    <citation type="submission" date="2020-05" db="EMBL/GenBank/DDBJ databases">
        <title>Mycena genomes resolve the evolution of fungal bioluminescence.</title>
        <authorList>
            <person name="Tsai I.J."/>
        </authorList>
    </citation>
    <scope>NUCLEOTIDE SEQUENCE</scope>
    <source>
        <strain evidence="19">CCC161011</strain>
    </source>
</reference>
<feature type="region of interest" description="Disordered" evidence="16">
    <location>
        <begin position="394"/>
        <end position="432"/>
    </location>
</feature>
<evidence type="ECO:0000256" key="5">
    <source>
        <dbReference type="ARBA" id="ARBA00022723"/>
    </source>
</evidence>
<evidence type="ECO:0000256" key="7">
    <source>
        <dbReference type="ARBA" id="ARBA00023024"/>
    </source>
</evidence>
<dbReference type="EC" id="3.5.1.41" evidence="14"/>
<dbReference type="Pfam" id="PF01522">
    <property type="entry name" value="Polysacc_deac_1"/>
    <property type="match status" value="1"/>
</dbReference>
<evidence type="ECO:0000256" key="16">
    <source>
        <dbReference type="SAM" id="MobiDB-lite"/>
    </source>
</evidence>
<dbReference type="GO" id="GO:0006032">
    <property type="term" value="P:chitin catabolic process"/>
    <property type="evidence" value="ECO:0007669"/>
    <property type="project" value="UniProtKB-KW"/>
</dbReference>
<dbReference type="SUPFAM" id="SSF88713">
    <property type="entry name" value="Glycoside hydrolase/deacetylase"/>
    <property type="match status" value="1"/>
</dbReference>
<evidence type="ECO:0000256" key="10">
    <source>
        <dbReference type="ARBA" id="ARBA00023285"/>
    </source>
</evidence>
<keyword evidence="13" id="KW-0624">Polysaccharide degradation</keyword>
<keyword evidence="9" id="KW-0119">Carbohydrate metabolism</keyword>
<dbReference type="GO" id="GO:0009272">
    <property type="term" value="P:fungal-type cell wall biogenesis"/>
    <property type="evidence" value="ECO:0007669"/>
    <property type="project" value="UniProtKB-ARBA"/>
</dbReference>
<evidence type="ECO:0000259" key="18">
    <source>
        <dbReference type="PROSITE" id="PS51677"/>
    </source>
</evidence>
<dbReference type="PANTHER" id="PTHR10587">
    <property type="entry name" value="GLYCOSYL TRANSFERASE-RELATED"/>
    <property type="match status" value="1"/>
</dbReference>
<evidence type="ECO:0000256" key="4">
    <source>
        <dbReference type="ARBA" id="ARBA00022622"/>
    </source>
</evidence>
<dbReference type="GO" id="GO:0000272">
    <property type="term" value="P:polysaccharide catabolic process"/>
    <property type="evidence" value="ECO:0007669"/>
    <property type="project" value="UniProtKB-KW"/>
</dbReference>
<keyword evidence="7" id="KW-0146">Chitin degradation</keyword>
<keyword evidence="5" id="KW-0479">Metal-binding</keyword>
<dbReference type="InterPro" id="IPR011330">
    <property type="entry name" value="Glyco_hydro/deAcase_b/a-brl"/>
</dbReference>
<keyword evidence="4" id="KW-0336">GPI-anchor</keyword>
<dbReference type="InterPro" id="IPR002509">
    <property type="entry name" value="NODB_dom"/>
</dbReference>
<dbReference type="PROSITE" id="PS51677">
    <property type="entry name" value="NODB"/>
    <property type="match status" value="1"/>
</dbReference>